<feature type="region of interest" description="Disordered" evidence="1">
    <location>
        <begin position="254"/>
        <end position="370"/>
    </location>
</feature>
<dbReference type="Pfam" id="PF01513">
    <property type="entry name" value="NAD_kinase"/>
    <property type="match status" value="1"/>
</dbReference>
<dbReference type="PANTHER" id="PTHR20275:SF0">
    <property type="entry name" value="NAD KINASE"/>
    <property type="match status" value="1"/>
</dbReference>
<sequence length="455" mass="48128">MGDVRYAIGLVVHPTRPVRESVEVIMGFARQHGGSVLVREVDAARVGPGVEVVTAEAFAARVDGVVSLGGDGTMLGAMRLLVGRRTPILGVNHGNLGFLVEVPPAGLAAALDRMVAGDYALEPHSGLDVCAAGRSFTAFNDVVVTAAEQLRAAVVAFLGVVDELVADPAVTFAGPALTNVLKHARASRAGDLEAERRARHLVRRVPDPGPLRGAQFGFQLGVEEVAEHEGGEVDDAEQRQPAGEVAEDDPAMADQVHHPHDAGHEEYPAPVQQRRAERDPAGVAAVRAIGVGSGPQRRVGDQTGHVHQRRGDEAESGGQASEPDRIGECGHGTFPCVRPRPRRGIERTVGRHGTTGRPPRHRPPSAPALSPRAWLGVKRGISAVTRHSGRARASPGSTGVPGLDRCGRLGLPSRVVPPGEDKSALLRLAIEPLSWSFASSALLTRLQLRRRLVPW</sequence>
<gene>
    <name evidence="2" type="ORF">ACFFIA_11900</name>
</gene>
<dbReference type="EMBL" id="JBHLUH010000013">
    <property type="protein sequence ID" value="MFC0528364.1"/>
    <property type="molecule type" value="Genomic_DNA"/>
</dbReference>
<keyword evidence="2" id="KW-0808">Transferase</keyword>
<evidence type="ECO:0000256" key="1">
    <source>
        <dbReference type="SAM" id="MobiDB-lite"/>
    </source>
</evidence>
<feature type="compositionally biased region" description="Low complexity" evidence="1">
    <location>
        <begin position="281"/>
        <end position="290"/>
    </location>
</feature>
<dbReference type="InterPro" id="IPR017438">
    <property type="entry name" value="ATP-NAD_kinase_N"/>
</dbReference>
<feature type="compositionally biased region" description="Basic and acidic residues" evidence="1">
    <location>
        <begin position="255"/>
        <end position="267"/>
    </location>
</feature>
<keyword evidence="2" id="KW-0418">Kinase</keyword>
<keyword evidence="3" id="KW-1185">Reference proteome</keyword>
<comment type="caution">
    <text evidence="2">The sequence shown here is derived from an EMBL/GenBank/DDBJ whole genome shotgun (WGS) entry which is preliminary data.</text>
</comment>
<organism evidence="2 3">
    <name type="scientific">Phytohabitans kaempferiae</name>
    <dbReference type="NCBI Taxonomy" id="1620943"/>
    <lineage>
        <taxon>Bacteria</taxon>
        <taxon>Bacillati</taxon>
        <taxon>Actinomycetota</taxon>
        <taxon>Actinomycetes</taxon>
        <taxon>Micromonosporales</taxon>
        <taxon>Micromonosporaceae</taxon>
    </lineage>
</organism>
<dbReference type="RefSeq" id="WP_377249818.1">
    <property type="nucleotide sequence ID" value="NZ_JBHLUH010000013.1"/>
</dbReference>
<reference evidence="2 3" key="1">
    <citation type="submission" date="2024-09" db="EMBL/GenBank/DDBJ databases">
        <authorList>
            <person name="Sun Q."/>
            <person name="Mori K."/>
        </authorList>
    </citation>
    <scope>NUCLEOTIDE SEQUENCE [LARGE SCALE GENOMIC DNA]</scope>
    <source>
        <strain evidence="2 3">TBRC 3947</strain>
    </source>
</reference>
<dbReference type="InterPro" id="IPR016064">
    <property type="entry name" value="NAD/diacylglycerol_kinase_sf"/>
</dbReference>
<dbReference type="GO" id="GO:0016301">
    <property type="term" value="F:kinase activity"/>
    <property type="evidence" value="ECO:0007669"/>
    <property type="project" value="UniProtKB-KW"/>
</dbReference>
<protein>
    <submittedName>
        <fullName evidence="2">NAD(+)/NADH kinase</fullName>
    </submittedName>
</protein>
<evidence type="ECO:0000313" key="2">
    <source>
        <dbReference type="EMBL" id="MFC0528364.1"/>
    </source>
</evidence>
<name>A0ABV6M1C4_9ACTN</name>
<dbReference type="Proteomes" id="UP001589867">
    <property type="component" value="Unassembled WGS sequence"/>
</dbReference>
<proteinExistence type="predicted"/>
<dbReference type="Gene3D" id="3.40.50.10330">
    <property type="entry name" value="Probable inorganic polyphosphate/atp-NAD kinase, domain 1"/>
    <property type="match status" value="1"/>
</dbReference>
<dbReference type="InterPro" id="IPR002504">
    <property type="entry name" value="NADK"/>
</dbReference>
<dbReference type="PANTHER" id="PTHR20275">
    <property type="entry name" value="NAD KINASE"/>
    <property type="match status" value="1"/>
</dbReference>
<evidence type="ECO:0000313" key="3">
    <source>
        <dbReference type="Proteomes" id="UP001589867"/>
    </source>
</evidence>
<accession>A0ABV6M1C4</accession>
<dbReference type="SUPFAM" id="SSF111331">
    <property type="entry name" value="NAD kinase/diacylglycerol kinase-like"/>
    <property type="match status" value="1"/>
</dbReference>